<sequence length="405" mass="45433">MLLCDGYHHNASSSSYFCPNFPLKFCCCWSFVLLHLLHSVQFFAPSKGWGTPTVSPLKSIGRTTTTVPRAPPLLGHQCRVLTLPRIAVRPDAATVVTAVPYRPRQPPMEWCDYLKEVGVESAKCEGGERSEKRKGGGGRRRKKKRGKKERIVVELLGRTMEQQQEDEKEGERKEGRGQRQLLKAMAEELRRKLKQEQQQEEVEEDKQYIFEGVGNFPSCQGYFVRCRPSAAGVCASGTLCHSRASDAHCCRRHADAQCPSADELGYNCRQANPVNWCAEIFLGNGFVTVYPPFWCNVNADCAANALRSRICCPTGCGYNVCVSNVQQPMLRRIGQMEARTRLMSPDCPSPFQIRIKCVVPRPASWCHSARECPTYSKAYPRRCCLTPCGYNVCMTKFGDGGWIIA</sequence>
<keyword evidence="5" id="KW-1185">Reference proteome</keyword>
<evidence type="ECO:0000313" key="5">
    <source>
        <dbReference type="Proteomes" id="UP001620626"/>
    </source>
</evidence>
<keyword evidence="3" id="KW-0732">Signal</keyword>
<evidence type="ECO:0008006" key="6">
    <source>
        <dbReference type="Google" id="ProtNLM"/>
    </source>
</evidence>
<dbReference type="PANTHER" id="PTHR36938">
    <property type="entry name" value="PROTEIN CBG26935"/>
    <property type="match status" value="1"/>
</dbReference>
<proteinExistence type="predicted"/>
<comment type="caution">
    <text evidence="4">The sequence shown here is derived from an EMBL/GenBank/DDBJ whole genome shotgun (WGS) entry which is preliminary data.</text>
</comment>
<dbReference type="AlphaFoldDB" id="A0ABD2HPF1"/>
<feature type="chain" id="PRO_5044744448" description="WAP domain-containing protein" evidence="3">
    <location>
        <begin position="43"/>
        <end position="405"/>
    </location>
</feature>
<organism evidence="4 5">
    <name type="scientific">Heterodera trifolii</name>
    <dbReference type="NCBI Taxonomy" id="157864"/>
    <lineage>
        <taxon>Eukaryota</taxon>
        <taxon>Metazoa</taxon>
        <taxon>Ecdysozoa</taxon>
        <taxon>Nematoda</taxon>
        <taxon>Chromadorea</taxon>
        <taxon>Rhabditida</taxon>
        <taxon>Tylenchina</taxon>
        <taxon>Tylenchomorpha</taxon>
        <taxon>Tylenchoidea</taxon>
        <taxon>Heteroderidae</taxon>
        <taxon>Heteroderinae</taxon>
        <taxon>Heterodera</taxon>
    </lineage>
</organism>
<evidence type="ECO:0000256" key="2">
    <source>
        <dbReference type="SAM" id="MobiDB-lite"/>
    </source>
</evidence>
<evidence type="ECO:0000256" key="3">
    <source>
        <dbReference type="SAM" id="SignalP"/>
    </source>
</evidence>
<keyword evidence="1" id="KW-0175">Coiled coil</keyword>
<feature type="coiled-coil region" evidence="1">
    <location>
        <begin position="179"/>
        <end position="206"/>
    </location>
</feature>
<dbReference type="Proteomes" id="UP001620626">
    <property type="component" value="Unassembled WGS sequence"/>
</dbReference>
<dbReference type="PANTHER" id="PTHR36938:SF2">
    <property type="entry name" value="WAP DOMAIN-CONTAINING PROTEIN"/>
    <property type="match status" value="1"/>
</dbReference>
<feature type="signal peptide" evidence="3">
    <location>
        <begin position="1"/>
        <end position="42"/>
    </location>
</feature>
<protein>
    <recommendedName>
        <fullName evidence="6">WAP domain-containing protein</fullName>
    </recommendedName>
</protein>
<evidence type="ECO:0000256" key="1">
    <source>
        <dbReference type="SAM" id="Coils"/>
    </source>
</evidence>
<name>A0ABD2HPF1_9BILA</name>
<feature type="compositionally biased region" description="Basic residues" evidence="2">
    <location>
        <begin position="135"/>
        <end position="148"/>
    </location>
</feature>
<feature type="compositionally biased region" description="Basic and acidic residues" evidence="2">
    <location>
        <begin position="124"/>
        <end position="134"/>
    </location>
</feature>
<feature type="region of interest" description="Disordered" evidence="2">
    <location>
        <begin position="124"/>
        <end position="179"/>
    </location>
</feature>
<gene>
    <name evidence="4" type="ORF">niasHT_037976</name>
</gene>
<reference evidence="4 5" key="1">
    <citation type="submission" date="2024-10" db="EMBL/GenBank/DDBJ databases">
        <authorList>
            <person name="Kim D."/>
        </authorList>
    </citation>
    <scope>NUCLEOTIDE SEQUENCE [LARGE SCALE GENOMIC DNA]</scope>
    <source>
        <strain evidence="4">BH-2024</strain>
    </source>
</reference>
<dbReference type="EMBL" id="JBICBT010001409">
    <property type="protein sequence ID" value="KAL3067986.1"/>
    <property type="molecule type" value="Genomic_DNA"/>
</dbReference>
<evidence type="ECO:0000313" key="4">
    <source>
        <dbReference type="EMBL" id="KAL3067986.1"/>
    </source>
</evidence>
<accession>A0ABD2HPF1</accession>